<name>A0ABZ3FRE3_9ACTN</name>
<gene>
    <name evidence="1" type="ORF">AADG42_15495</name>
</gene>
<proteinExistence type="predicted"/>
<dbReference type="Proteomes" id="UP001442841">
    <property type="component" value="Chromosome"/>
</dbReference>
<reference evidence="1 2" key="1">
    <citation type="submission" date="2024-04" db="EMBL/GenBank/DDBJ databases">
        <title>Isolation of an actinomycete strain from pig manure.</title>
        <authorList>
            <person name="Gong T."/>
            <person name="Yu Z."/>
            <person name="An M."/>
            <person name="Wei C."/>
            <person name="Yang W."/>
            <person name="Liu L."/>
        </authorList>
    </citation>
    <scope>NUCLEOTIDE SEQUENCE [LARGE SCALE GENOMIC DNA]</scope>
    <source>
        <strain evidence="1 2">ZF39</strain>
    </source>
</reference>
<dbReference type="Pfam" id="PF13809">
    <property type="entry name" value="Tubulin_2"/>
    <property type="match status" value="1"/>
</dbReference>
<organism evidence="1 2">
    <name type="scientific">Ammonicoccus fulvus</name>
    <dbReference type="NCBI Taxonomy" id="3138240"/>
    <lineage>
        <taxon>Bacteria</taxon>
        <taxon>Bacillati</taxon>
        <taxon>Actinomycetota</taxon>
        <taxon>Actinomycetes</taxon>
        <taxon>Propionibacteriales</taxon>
        <taxon>Propionibacteriaceae</taxon>
        <taxon>Ammonicoccus</taxon>
    </lineage>
</organism>
<sequence length="1186" mass="127574">MRRFLVVGCGGSGGSTLAYMMDQLRSDLAAEGVDQLPRGWQFVHLDVPSAEEGGPDGLGNVEHQGGRYFGLGPKAGSYADLDFAVSRKLASTKALGSIATWAPRNPGAVATPISVGAGQYRAVGRMITLSKADVVRSGLVAAWEDLHRVETHADMKAAAARLRMGAYSENEVPIVLVVSSMAGGAGASMALDVCRLLTTISGLDPKLMAVFMVSSDIFDSLPESARSGVRSNALAMLGEIVASQTGSAQEHDVDTLNALGQQYGTGAAIPFARVFPVGRFVGSQRTMFGDGSPKAVYRGLARGLSGMMMSESATDQFVSYDLGNTGSVPPDSSYLGWGAQGDPLPWGSFGFASLSMGRDRYAEYAAQRIARSAVDRLLDGHLQEGNTASGTEQVRALLNSQWGALLSRLRMFNTASARDSQGLAQWLMGDAMPQEAVTTAAYQIVTTQVMNQLPPPDGHEANQWTPILSNVLNSRRAMLSEGATREAYLWAFAWHQDLLNRLIDTVSAAISDHGLPYASAFVERLRAHLKEAVIPAATELRRWDSNDIAEVPQQVAIALNGIRGKIAGGQQIMTALSNGVADRVRQHVYAKASGMLAEVLTHFIGDVLNPLGEAISEQQRLLEQARGSAARHDGLARLATNEYSAWPSDSDLKAPERFDEANNEVLLTSSTQFLPQYMADLQAAVATEDNPASRIGFGQARGGVARRVISGLWETTGGVRPPGGLIELTSAWACRAFQTNPHTGESIVPSRARFDVHARPFELLNRARMFVARPEQSFHRFCSMSLRDYVRGVGAAESERQARVDDMAGKFNQALTLALPLISANDAAVALLHGGRGVEYRFKFSAVPFADLPVAGDLERVIINNNQIDGSTRDNYLKSINDSDHVRRLDIFGSYPLYAPICFDSVLRPVAEQWSTTSPAGREAFWANRRSRPLHAALPMAEVERRAMVAGWFLGQVVGAIRIPEAPFNRPVEVFDRQNRTWVEFPHPLLTPPERFKASYDWLPAVLESILLAMARSHQNPVMGSLAPYRILRGVFDGNALGPSAGIVERSGKDLLVDWLRDGDIGSGAQSRVPGADTAADIASRAEAARSFLAAVRDLAGTHFMAPGDDGAPGGGTFSVIDDRAVAAQSPIFRDLAPDVWWACAELATMIDDAERQAANPVAGSRQAPISLAEKKIEMPGIGGAF</sequence>
<keyword evidence="2" id="KW-1185">Reference proteome</keyword>
<accession>A0ABZ3FRE3</accession>
<evidence type="ECO:0000313" key="2">
    <source>
        <dbReference type="Proteomes" id="UP001442841"/>
    </source>
</evidence>
<dbReference type="EMBL" id="CP154795">
    <property type="protein sequence ID" value="XAN08648.1"/>
    <property type="molecule type" value="Genomic_DNA"/>
</dbReference>
<dbReference type="RefSeq" id="WP_425310074.1">
    <property type="nucleotide sequence ID" value="NZ_CP154795.1"/>
</dbReference>
<dbReference type="InterPro" id="IPR025904">
    <property type="entry name" value="Tubulin-like"/>
</dbReference>
<protein>
    <submittedName>
        <fullName evidence="1">Tubulin-like doman-containing protein</fullName>
    </submittedName>
</protein>
<evidence type="ECO:0000313" key="1">
    <source>
        <dbReference type="EMBL" id="XAN08648.1"/>
    </source>
</evidence>